<comment type="caution">
    <text evidence="1">The sequence shown here is derived from an EMBL/GenBank/DDBJ whole genome shotgun (WGS) entry which is preliminary data.</text>
</comment>
<dbReference type="STRING" id="1088869.GMO_08460"/>
<dbReference type="InterPro" id="IPR029052">
    <property type="entry name" value="Metallo-depent_PP-like"/>
</dbReference>
<dbReference type="Proteomes" id="UP000004949">
    <property type="component" value="Unassembled WGS sequence"/>
</dbReference>
<name>G6XH80_9PROT</name>
<gene>
    <name evidence="1" type="ORF">GMO_08460</name>
</gene>
<dbReference type="Gene3D" id="3.60.21.10">
    <property type="match status" value="1"/>
</dbReference>
<dbReference type="SUPFAM" id="SSF56300">
    <property type="entry name" value="Metallo-dependent phosphatases"/>
    <property type="match status" value="1"/>
</dbReference>
<accession>G6XH80</accession>
<evidence type="ECO:0008006" key="3">
    <source>
        <dbReference type="Google" id="ProtNLM"/>
    </source>
</evidence>
<sequence>MVAHLHLGKGTFARMRGLLLPPGDTVSTLEKEQRLVEDYKPRLLIALGDSFHGAKAEERLLDTEKAVLRAIASKTSIVRITGNHDIHPVPDIAGEWLDEYHSGNLILHHIPSETVPTGKAELAGHLHPKIRMRIRGHVISSPYCIKGPDRLILPALGFYTDGLDVSDSAFRGLFLMIKASSSIFLPASLTFQNAEKAKWLFGKARRWKP</sequence>
<dbReference type="eggNOG" id="COG1407">
    <property type="taxonomic scope" value="Bacteria"/>
</dbReference>
<dbReference type="PANTHER" id="PTHR39323:SF1">
    <property type="entry name" value="BLR1149 PROTEIN"/>
    <property type="match status" value="1"/>
</dbReference>
<organism evidence="1 2">
    <name type="scientific">Gluconobacter morbifer G707</name>
    <dbReference type="NCBI Taxonomy" id="1088869"/>
    <lineage>
        <taxon>Bacteria</taxon>
        <taxon>Pseudomonadati</taxon>
        <taxon>Pseudomonadota</taxon>
        <taxon>Alphaproteobacteria</taxon>
        <taxon>Acetobacterales</taxon>
        <taxon>Acetobacteraceae</taxon>
        <taxon>Gluconobacter</taxon>
    </lineage>
</organism>
<evidence type="ECO:0000313" key="1">
    <source>
        <dbReference type="EMBL" id="EHH69538.1"/>
    </source>
</evidence>
<dbReference type="PANTHER" id="PTHR39323">
    <property type="entry name" value="BLR1149 PROTEIN"/>
    <property type="match status" value="1"/>
</dbReference>
<dbReference type="AlphaFoldDB" id="G6XH80"/>
<proteinExistence type="predicted"/>
<evidence type="ECO:0000313" key="2">
    <source>
        <dbReference type="Proteomes" id="UP000004949"/>
    </source>
</evidence>
<reference evidence="1 2" key="1">
    <citation type="submission" date="2011-10" db="EMBL/GenBank/DDBJ databases">
        <title>Genome sequence of Gluconobacter morbifer G707, isolated from Drosophila gut.</title>
        <authorList>
            <person name="Lee W.-J."/>
            <person name="Kim E.-K."/>
        </authorList>
    </citation>
    <scope>NUCLEOTIDE SEQUENCE [LARGE SCALE GENOMIC DNA]</scope>
    <source>
        <strain evidence="1 2">G707</strain>
    </source>
</reference>
<keyword evidence="2" id="KW-1185">Reference proteome</keyword>
<dbReference type="EMBL" id="AGQV01000001">
    <property type="protein sequence ID" value="EHH69538.1"/>
    <property type="molecule type" value="Genomic_DNA"/>
</dbReference>
<protein>
    <recommendedName>
        <fullName evidence="3">Calcineurin-like phosphoesterase domain-containing protein</fullName>
    </recommendedName>
</protein>
<dbReference type="PATRIC" id="fig|1088869.3.peg.850"/>